<dbReference type="RefSeq" id="WP_190450417.1">
    <property type="nucleotide sequence ID" value="NZ_JAMPLM010000002.1"/>
</dbReference>
<keyword evidence="2" id="KW-1185">Reference proteome</keyword>
<sequence length="61" mass="6856">MEPDPYEDGTAKMIALNPCFAAVTRRSTRHWLTFAVPLLKLLTEATRPMVSPRSAVEPKRS</sequence>
<dbReference type="EMBL" id="JAMPLM010000002">
    <property type="protein sequence ID" value="MEP1057458.1"/>
    <property type="molecule type" value="Genomic_DNA"/>
</dbReference>
<dbReference type="Proteomes" id="UP001476950">
    <property type="component" value="Unassembled WGS sequence"/>
</dbReference>
<gene>
    <name evidence="1" type="ORF">NDI38_03350</name>
</gene>
<reference evidence="1 2" key="1">
    <citation type="submission" date="2022-04" db="EMBL/GenBank/DDBJ databases">
        <title>Positive selection, recombination, and allopatry shape intraspecific diversity of widespread and dominant cyanobacteria.</title>
        <authorList>
            <person name="Wei J."/>
            <person name="Shu W."/>
            <person name="Hu C."/>
        </authorList>
    </citation>
    <scope>NUCLEOTIDE SEQUENCE [LARGE SCALE GENOMIC DNA]</scope>
    <source>
        <strain evidence="1 2">AS-A4</strain>
    </source>
</reference>
<evidence type="ECO:0000313" key="1">
    <source>
        <dbReference type="EMBL" id="MEP1057458.1"/>
    </source>
</evidence>
<protein>
    <submittedName>
        <fullName evidence="1">Uncharacterized protein</fullName>
    </submittedName>
</protein>
<proteinExistence type="predicted"/>
<comment type="caution">
    <text evidence="1">The sequence shown here is derived from an EMBL/GenBank/DDBJ whole genome shotgun (WGS) entry which is preliminary data.</text>
</comment>
<organism evidence="1 2">
    <name type="scientific">Stenomitos frigidus AS-A4</name>
    <dbReference type="NCBI Taxonomy" id="2933935"/>
    <lineage>
        <taxon>Bacteria</taxon>
        <taxon>Bacillati</taxon>
        <taxon>Cyanobacteriota</taxon>
        <taxon>Cyanophyceae</taxon>
        <taxon>Leptolyngbyales</taxon>
        <taxon>Leptolyngbyaceae</taxon>
        <taxon>Stenomitos</taxon>
    </lineage>
</organism>
<name>A0ABV0KE02_9CYAN</name>
<accession>A0ABV0KE02</accession>
<evidence type="ECO:0000313" key="2">
    <source>
        <dbReference type="Proteomes" id="UP001476950"/>
    </source>
</evidence>